<evidence type="ECO:0000256" key="1">
    <source>
        <dbReference type="ARBA" id="ARBA00009276"/>
    </source>
</evidence>
<comment type="similarity">
    <text evidence="1 12">Belongs to the ChdC family. Type 1 subfamily.</text>
</comment>
<sequence length="249" mass="29154">MSEASQTLDGWFCLHDLRKIDWSAWKQVPSEKRQSMIHELVQMLESWQNVEDAEEGSHAFYTVIGQKADVIMMILRPDMQTLQEVETAFNKLKIADYMTPAYSYVSVVELGNYMPPKDGSDPLDNPEIRNRIYPILPKWNHICFYPMDKKREGNDNWYSLPMQERRELMRAHGMTGRKYAGKIKQIITGSTGLDDWEWGVTLFAHEALQFKKLIYEMRFDEVSARYGDFGQFFVGNILPPEKIENFLHV</sequence>
<evidence type="ECO:0000256" key="7">
    <source>
        <dbReference type="ARBA" id="ARBA00023133"/>
    </source>
</evidence>
<dbReference type="AlphaFoldDB" id="A0A1G8G5Z4"/>
<dbReference type="SUPFAM" id="SSF54909">
    <property type="entry name" value="Dimeric alpha+beta barrel"/>
    <property type="match status" value="1"/>
</dbReference>
<evidence type="ECO:0000256" key="3">
    <source>
        <dbReference type="ARBA" id="ARBA00022617"/>
    </source>
</evidence>
<evidence type="ECO:0000313" key="13">
    <source>
        <dbReference type="EMBL" id="SDH89775.1"/>
    </source>
</evidence>
<dbReference type="EC" id="1.3.98.5" evidence="11 12"/>
<evidence type="ECO:0000256" key="2">
    <source>
        <dbReference type="ARBA" id="ARBA00014413"/>
    </source>
</evidence>
<evidence type="ECO:0000256" key="9">
    <source>
        <dbReference type="ARBA" id="ARBA00030236"/>
    </source>
</evidence>
<comment type="catalytic activity">
    <reaction evidence="10">
        <text>Fe-coproporphyrin III + 2 H2O2 + 2 H(+) = heme b + 2 CO2 + 4 H2O</text>
        <dbReference type="Rhea" id="RHEA:56516"/>
        <dbReference type="ChEBI" id="CHEBI:15377"/>
        <dbReference type="ChEBI" id="CHEBI:15378"/>
        <dbReference type="ChEBI" id="CHEBI:16240"/>
        <dbReference type="ChEBI" id="CHEBI:16526"/>
        <dbReference type="ChEBI" id="CHEBI:60344"/>
        <dbReference type="ChEBI" id="CHEBI:68438"/>
        <dbReference type="EC" id="1.3.98.5"/>
    </reaction>
    <physiologicalReaction direction="left-to-right" evidence="10">
        <dbReference type="Rhea" id="RHEA:56517"/>
    </physiologicalReaction>
</comment>
<evidence type="ECO:0000256" key="8">
    <source>
        <dbReference type="ARBA" id="ARBA00029882"/>
    </source>
</evidence>
<keyword evidence="7 12" id="KW-0350">Heme biosynthesis</keyword>
<evidence type="ECO:0000256" key="4">
    <source>
        <dbReference type="ARBA" id="ARBA00022723"/>
    </source>
</evidence>
<comment type="catalytic activity">
    <reaction evidence="12">
        <text>harderoheme III + H2O2 + H(+) = heme b + CO2 + 2 H2O</text>
        <dbReference type="Rhea" id="RHEA:57944"/>
        <dbReference type="ChEBI" id="CHEBI:15377"/>
        <dbReference type="ChEBI" id="CHEBI:15378"/>
        <dbReference type="ChEBI" id="CHEBI:16240"/>
        <dbReference type="ChEBI" id="CHEBI:16526"/>
        <dbReference type="ChEBI" id="CHEBI:60344"/>
        <dbReference type="ChEBI" id="CHEBI:142463"/>
    </reaction>
</comment>
<evidence type="ECO:0000256" key="11">
    <source>
        <dbReference type="ARBA" id="ARBA00050019"/>
    </source>
</evidence>
<keyword evidence="4 12" id="KW-0479">Metal-binding</keyword>
<evidence type="ECO:0000256" key="10">
    <source>
        <dbReference type="ARBA" id="ARBA00049896"/>
    </source>
</evidence>
<name>A0A1G8G5Z4_9BACI</name>
<dbReference type="STRING" id="568899.SAMN05192534_11453"/>
<feature type="binding site" description="axial binding residue" evidence="12">
    <location>
        <position position="172"/>
    </location>
    <ligand>
        <name>Fe-coproporphyrin III</name>
        <dbReference type="ChEBI" id="CHEBI:68438"/>
    </ligand>
    <ligandPart>
        <name>Fe</name>
        <dbReference type="ChEBI" id="CHEBI:18248"/>
    </ligandPart>
</feature>
<proteinExistence type="inferred from homology"/>
<keyword evidence="3 12" id="KW-0349">Heme</keyword>
<keyword evidence="6 12" id="KW-0408">Iron</keyword>
<accession>A0A1G8G5Z4</accession>
<dbReference type="InterPro" id="IPR031332">
    <property type="entry name" value="CHDC"/>
</dbReference>
<feature type="binding site" evidence="12">
    <location>
        <position position="185"/>
    </location>
    <ligand>
        <name>Fe-coproporphyrin III</name>
        <dbReference type="ChEBI" id="CHEBI:68438"/>
    </ligand>
</feature>
<keyword evidence="5 12" id="KW-0560">Oxidoreductase</keyword>
<dbReference type="InterPro" id="IPR011008">
    <property type="entry name" value="Dimeric_a/b-barrel"/>
</dbReference>
<dbReference type="PANTHER" id="PTHR36843">
    <property type="entry name" value="HEME-DEPENDENT PEROXIDASE YWFI-RELATED"/>
    <property type="match status" value="1"/>
</dbReference>
<dbReference type="HAMAP" id="MF_01442">
    <property type="entry name" value="Coproheme_decarbox_1"/>
    <property type="match status" value="1"/>
</dbReference>
<dbReference type="EMBL" id="FNDK01000014">
    <property type="protein sequence ID" value="SDH89775.1"/>
    <property type="molecule type" value="Genomic_DNA"/>
</dbReference>
<dbReference type="OrthoDB" id="9773646at2"/>
<dbReference type="NCBIfam" id="NF008913">
    <property type="entry name" value="PRK12276.1"/>
    <property type="match status" value="1"/>
</dbReference>
<comment type="cofactor">
    <cofactor evidence="12">
        <name>Fe-coproporphyrin III</name>
        <dbReference type="ChEBI" id="CHEBI:68438"/>
    </cofactor>
    <text evidence="12">Fe-coproporphyrin III acts as both substrate and redox cofactor.</text>
</comment>
<protein>
    <recommendedName>
        <fullName evidence="2 12">Coproheme decarboxylase</fullName>
        <ecNumber evidence="11 12">1.3.98.5</ecNumber>
    </recommendedName>
    <alternativeName>
        <fullName evidence="8 12">Coproheme III oxidative decarboxylase</fullName>
    </alternativeName>
    <alternativeName>
        <fullName evidence="9 12">Hydrogen peroxide-dependent heme synthase</fullName>
    </alternativeName>
</protein>
<evidence type="ECO:0000313" key="14">
    <source>
        <dbReference type="Proteomes" id="UP000199163"/>
    </source>
</evidence>
<evidence type="ECO:0000256" key="12">
    <source>
        <dbReference type="HAMAP-Rule" id="MF_01442"/>
    </source>
</evidence>
<keyword evidence="14" id="KW-1185">Reference proteome</keyword>
<dbReference type="PANTHER" id="PTHR36843:SF1">
    <property type="entry name" value="COPROHEME DECARBOXYLASE"/>
    <property type="match status" value="1"/>
</dbReference>
<feature type="active site" evidence="12">
    <location>
        <position position="145"/>
    </location>
</feature>
<dbReference type="Gene3D" id="3.30.70.1030">
    <property type="entry name" value="Apc35880, domain 1"/>
    <property type="match status" value="2"/>
</dbReference>
<feature type="binding site" evidence="12">
    <location>
        <position position="131"/>
    </location>
    <ligand>
        <name>Fe-coproporphyrin III</name>
        <dbReference type="ChEBI" id="CHEBI:68438"/>
    </ligand>
</feature>
<dbReference type="GO" id="GO:0004601">
    <property type="term" value="F:peroxidase activity"/>
    <property type="evidence" value="ECO:0007669"/>
    <property type="project" value="InterPro"/>
</dbReference>
<dbReference type="GO" id="GO:0016634">
    <property type="term" value="F:oxidoreductase activity, acting on the CH-CH group of donors, oxygen as acceptor"/>
    <property type="evidence" value="ECO:0007669"/>
    <property type="project" value="UniProtKB-UniRule"/>
</dbReference>
<comment type="function">
    <text evidence="12">Involved in coproporphyrin-dependent heme b biosynthesis. Catalyzes the decarboxylation of Fe-coproporphyrin III (coproheme) to heme b (protoheme IX), the last step of the pathway. The reaction occurs in a stepwise manner with a three-propionate intermediate.</text>
</comment>
<dbReference type="Pfam" id="PF06778">
    <property type="entry name" value="Chlor_dismutase"/>
    <property type="match status" value="1"/>
</dbReference>
<dbReference type="GO" id="GO:0006785">
    <property type="term" value="P:heme B biosynthetic process"/>
    <property type="evidence" value="ECO:0007669"/>
    <property type="project" value="UniProtKB-UniRule"/>
</dbReference>
<dbReference type="InterPro" id="IPR010644">
    <property type="entry name" value="ChdC/CLD"/>
</dbReference>
<evidence type="ECO:0000256" key="6">
    <source>
        <dbReference type="ARBA" id="ARBA00023004"/>
    </source>
</evidence>
<dbReference type="RefSeq" id="WP_091274120.1">
    <property type="nucleotide sequence ID" value="NZ_FNDK01000014.1"/>
</dbReference>
<comment type="catalytic activity">
    <reaction evidence="12">
        <text>Fe-coproporphyrin III + H2O2 + H(+) = harderoheme III + CO2 + 2 H2O</text>
        <dbReference type="Rhea" id="RHEA:57940"/>
        <dbReference type="ChEBI" id="CHEBI:15377"/>
        <dbReference type="ChEBI" id="CHEBI:15378"/>
        <dbReference type="ChEBI" id="CHEBI:16240"/>
        <dbReference type="ChEBI" id="CHEBI:16526"/>
        <dbReference type="ChEBI" id="CHEBI:68438"/>
        <dbReference type="ChEBI" id="CHEBI:142463"/>
    </reaction>
</comment>
<gene>
    <name evidence="12" type="primary">chdC</name>
    <name evidence="13" type="ORF">SAMN05192534_11453</name>
</gene>
<organism evidence="13 14">
    <name type="scientific">Alteribacillus persepolensis</name>
    <dbReference type="NCBI Taxonomy" id="568899"/>
    <lineage>
        <taxon>Bacteria</taxon>
        <taxon>Bacillati</taxon>
        <taxon>Bacillota</taxon>
        <taxon>Bacilli</taxon>
        <taxon>Bacillales</taxon>
        <taxon>Bacillaceae</taxon>
        <taxon>Alteribacillus</taxon>
    </lineage>
</organism>
<dbReference type="GO" id="GO:0046872">
    <property type="term" value="F:metal ion binding"/>
    <property type="evidence" value="ECO:0007669"/>
    <property type="project" value="UniProtKB-KW"/>
</dbReference>
<feature type="binding site" evidence="12">
    <location>
        <begin position="145"/>
        <end position="149"/>
    </location>
    <ligand>
        <name>Fe-coproporphyrin III</name>
        <dbReference type="ChEBI" id="CHEBI:68438"/>
    </ligand>
</feature>
<evidence type="ECO:0000256" key="5">
    <source>
        <dbReference type="ARBA" id="ARBA00023002"/>
    </source>
</evidence>
<dbReference type="Proteomes" id="UP000199163">
    <property type="component" value="Unassembled WGS sequence"/>
</dbReference>
<dbReference type="GO" id="GO:0020037">
    <property type="term" value="F:heme binding"/>
    <property type="evidence" value="ECO:0007669"/>
    <property type="project" value="InterPro"/>
</dbReference>
<feature type="binding site" evidence="12">
    <location>
        <position position="223"/>
    </location>
    <ligand>
        <name>Fe-coproporphyrin III</name>
        <dbReference type="ChEBI" id="CHEBI:68438"/>
    </ligand>
</feature>
<comment type="pathway">
    <text evidence="12">Porphyrin-containing compound metabolism; protoheme biosynthesis.</text>
</comment>
<reference evidence="13 14" key="1">
    <citation type="submission" date="2016-10" db="EMBL/GenBank/DDBJ databases">
        <authorList>
            <person name="de Groot N.N."/>
        </authorList>
    </citation>
    <scope>NUCLEOTIDE SEQUENCE [LARGE SCALE GENOMIC DNA]</scope>
    <source>
        <strain evidence="13 14">DSM 21632</strain>
    </source>
</reference>